<reference evidence="1 2" key="1">
    <citation type="submission" date="2021-06" db="EMBL/GenBank/DDBJ databases">
        <title>Caerostris darwini draft genome.</title>
        <authorList>
            <person name="Kono N."/>
            <person name="Arakawa K."/>
        </authorList>
    </citation>
    <scope>NUCLEOTIDE SEQUENCE [LARGE SCALE GENOMIC DNA]</scope>
</reference>
<gene>
    <name evidence="1" type="ORF">CDAR_38631</name>
</gene>
<protein>
    <submittedName>
        <fullName evidence="1">Uncharacterized protein</fullName>
    </submittedName>
</protein>
<dbReference type="EMBL" id="BPLQ01011751">
    <property type="protein sequence ID" value="GIY60077.1"/>
    <property type="molecule type" value="Genomic_DNA"/>
</dbReference>
<evidence type="ECO:0000313" key="1">
    <source>
        <dbReference type="EMBL" id="GIY60077.1"/>
    </source>
</evidence>
<organism evidence="1 2">
    <name type="scientific">Caerostris darwini</name>
    <dbReference type="NCBI Taxonomy" id="1538125"/>
    <lineage>
        <taxon>Eukaryota</taxon>
        <taxon>Metazoa</taxon>
        <taxon>Ecdysozoa</taxon>
        <taxon>Arthropoda</taxon>
        <taxon>Chelicerata</taxon>
        <taxon>Arachnida</taxon>
        <taxon>Araneae</taxon>
        <taxon>Araneomorphae</taxon>
        <taxon>Entelegynae</taxon>
        <taxon>Araneoidea</taxon>
        <taxon>Araneidae</taxon>
        <taxon>Caerostris</taxon>
    </lineage>
</organism>
<comment type="caution">
    <text evidence="1">The sequence shown here is derived from an EMBL/GenBank/DDBJ whole genome shotgun (WGS) entry which is preliminary data.</text>
</comment>
<keyword evidence="2" id="KW-1185">Reference proteome</keyword>
<dbReference type="AlphaFoldDB" id="A0AAV4UQM7"/>
<proteinExistence type="predicted"/>
<sequence length="78" mass="8386">MPKCLRYSLKPLCPSAHDKAPNKIKGVLELPISFNGPGFSGSCGLLWAGAAASDILRGKHLPQRENTELARMASQNKP</sequence>
<accession>A0AAV4UQM7</accession>
<evidence type="ECO:0000313" key="2">
    <source>
        <dbReference type="Proteomes" id="UP001054837"/>
    </source>
</evidence>
<name>A0AAV4UQM7_9ARAC</name>
<dbReference type="Proteomes" id="UP001054837">
    <property type="component" value="Unassembled WGS sequence"/>
</dbReference>